<organism evidence="2 3">
    <name type="scientific">Actinomyces bowdenii</name>
    <dbReference type="NCBI Taxonomy" id="131109"/>
    <lineage>
        <taxon>Bacteria</taxon>
        <taxon>Bacillati</taxon>
        <taxon>Actinomycetota</taxon>
        <taxon>Actinomycetes</taxon>
        <taxon>Actinomycetales</taxon>
        <taxon>Actinomycetaceae</taxon>
        <taxon>Actinomyces</taxon>
    </lineage>
</organism>
<dbReference type="NCBIfam" id="NF037960">
    <property type="entry name" value="MFS_trans"/>
    <property type="match status" value="1"/>
</dbReference>
<feature type="transmembrane region" description="Helical" evidence="1">
    <location>
        <begin position="331"/>
        <end position="354"/>
    </location>
</feature>
<feature type="transmembrane region" description="Helical" evidence="1">
    <location>
        <begin position="360"/>
        <end position="384"/>
    </location>
</feature>
<evidence type="ECO:0008006" key="4">
    <source>
        <dbReference type="Google" id="ProtNLM"/>
    </source>
</evidence>
<keyword evidence="3" id="KW-1185">Reference proteome</keyword>
<proteinExistence type="predicted"/>
<evidence type="ECO:0000256" key="1">
    <source>
        <dbReference type="SAM" id="Phobius"/>
    </source>
</evidence>
<dbReference type="OrthoDB" id="3266873at2"/>
<dbReference type="EMBL" id="RQZC01000001">
    <property type="protein sequence ID" value="RRD30810.1"/>
    <property type="molecule type" value="Genomic_DNA"/>
</dbReference>
<feature type="transmembrane region" description="Helical" evidence="1">
    <location>
        <begin position="396"/>
        <end position="418"/>
    </location>
</feature>
<feature type="transmembrane region" description="Helical" evidence="1">
    <location>
        <begin position="102"/>
        <end position="128"/>
    </location>
</feature>
<name>A0A3P1VBD2_9ACTO</name>
<reference evidence="2 3" key="1">
    <citation type="submission" date="2018-11" db="EMBL/GenBank/DDBJ databases">
        <title>Genomes From Bacteria Associated with the Canine Oral Cavity: a Test Case for Automated Genome-Based Taxonomic Assignment.</title>
        <authorList>
            <person name="Coil D.A."/>
            <person name="Jospin G."/>
            <person name="Darling A.E."/>
            <person name="Wallis C."/>
            <person name="Davis I.J."/>
            <person name="Harris S."/>
            <person name="Eisen J.A."/>
            <person name="Holcombe L.J."/>
            <person name="O'Flynn C."/>
        </authorList>
    </citation>
    <scope>NUCLEOTIDE SEQUENCE [LARGE SCALE GENOMIC DNA]</scope>
    <source>
        <strain evidence="2 3">OH5050</strain>
    </source>
</reference>
<dbReference type="RefSeq" id="WP_124932722.1">
    <property type="nucleotide sequence ID" value="NZ_RQZC01000001.1"/>
</dbReference>
<evidence type="ECO:0000313" key="2">
    <source>
        <dbReference type="EMBL" id="RRD30810.1"/>
    </source>
</evidence>
<keyword evidence="1" id="KW-0812">Transmembrane</keyword>
<evidence type="ECO:0000313" key="3">
    <source>
        <dbReference type="Proteomes" id="UP000271272"/>
    </source>
</evidence>
<keyword evidence="1" id="KW-0472">Membrane</keyword>
<comment type="caution">
    <text evidence="2">The sequence shown here is derived from an EMBL/GenBank/DDBJ whole genome shotgun (WGS) entry which is preliminary data.</text>
</comment>
<accession>A0A3P1VBD2</accession>
<protein>
    <recommendedName>
        <fullName evidence="4">MFS transporter</fullName>
    </recommendedName>
</protein>
<gene>
    <name evidence="2" type="ORF">EII10_01515</name>
</gene>
<sequence>MTDTPDGADGAGATSTQRARAARLVRRSRIGMLIGWTLSMAGSEVFAGASPALVVASALPAAWIAGYATLTSIEDMLSPLAVRLLGRARPGRALLACEGYDVALLVLALMALALGAPAGAVIAAYMVLASPIPLVLDVVEEVYGAEMAAIDPQTSLRFTSHLESLSAFFSGVVSIPLGACLTFVSPSLIVLTNLALSAAAIGARLHGVRAEEEAVRLARDQAEAGEAGRIEDEPLFASTPAALRHLLGHPLISPASVLARSFATALAGSYVLIHIGQARGQGPYLAVLVMVGLGATAGPQVTRLARQAASARADGDAAIADAGATAQATSAAGLGVAMAITAAALLTGACLTLAPSAPTTSFWAAAVMLAIAQMASWALATLLIGQRQVTLVGQRFLDATAWSQGAGALGGIAGGWSAIALSTTADPRPALIGAALVYAVLSAYLWWGRRS</sequence>
<keyword evidence="1" id="KW-1133">Transmembrane helix</keyword>
<feature type="transmembrane region" description="Helical" evidence="1">
    <location>
        <begin position="167"/>
        <end position="196"/>
    </location>
</feature>
<dbReference type="AlphaFoldDB" id="A0A3P1VBD2"/>
<dbReference type="Proteomes" id="UP000271272">
    <property type="component" value="Unassembled WGS sequence"/>
</dbReference>
<feature type="transmembrane region" description="Helical" evidence="1">
    <location>
        <begin position="430"/>
        <end position="447"/>
    </location>
</feature>